<dbReference type="Pfam" id="PF00882">
    <property type="entry name" value="Zn_dep_PLPC"/>
    <property type="match status" value="1"/>
</dbReference>
<evidence type="ECO:0000259" key="1">
    <source>
        <dbReference type="Pfam" id="PF00882"/>
    </source>
</evidence>
<reference evidence="2 3" key="1">
    <citation type="submission" date="2010-07" db="EMBL/GenBank/DDBJ databases">
        <title>The draft genome of Paenibacillus curdlanolyticus YK9.</title>
        <authorList>
            <consortium name="US DOE Joint Genome Institute (JGI-PGF)"/>
            <person name="Lucas S."/>
            <person name="Copeland A."/>
            <person name="Lapidus A."/>
            <person name="Cheng J.-F."/>
            <person name="Bruce D."/>
            <person name="Goodwin L."/>
            <person name="Pitluck S."/>
            <person name="Land M.L."/>
            <person name="Hauser L."/>
            <person name="Chang Y.-J."/>
            <person name="Jeffries C."/>
            <person name="Anderson I.J."/>
            <person name="Johnson E."/>
            <person name="Loganathan U."/>
            <person name="Mulhopadhyay B."/>
            <person name="Kyrpides N."/>
            <person name="Woyke T.J."/>
        </authorList>
    </citation>
    <scope>NUCLEOTIDE SEQUENCE [LARGE SCALE GENOMIC DNA]</scope>
    <source>
        <strain evidence="2 3">YK9</strain>
    </source>
</reference>
<dbReference type="AlphaFoldDB" id="E0I6C2"/>
<evidence type="ECO:0000313" key="3">
    <source>
        <dbReference type="Proteomes" id="UP000005387"/>
    </source>
</evidence>
<dbReference type="Proteomes" id="UP000005387">
    <property type="component" value="Unassembled WGS sequence"/>
</dbReference>
<name>E0I6C2_9BACL</name>
<protein>
    <recommendedName>
        <fullName evidence="1">Phospholipase C/D domain-containing protein</fullName>
    </recommendedName>
</protein>
<dbReference type="InterPro" id="IPR029002">
    <property type="entry name" value="PLPC/GPLD1"/>
</dbReference>
<dbReference type="OrthoDB" id="9810528at2"/>
<accession>E0I6C2</accession>
<dbReference type="RefSeq" id="WP_006037209.1">
    <property type="nucleotide sequence ID" value="NZ_AEDD01000003.1"/>
</dbReference>
<dbReference type="eggNOG" id="COG0770">
    <property type="taxonomic scope" value="Bacteria"/>
</dbReference>
<gene>
    <name evidence="2" type="ORF">PaecuDRAFT_1194</name>
</gene>
<sequence>MPNVWAHFLFGHTILERLGEQDLLRDETTCKWFNMGCQGPDFLFYHRYLPWHKSTVMNELGTAMHQRECGPVLMDLLDAVSGRHSQAEEQHATAYALGFVLHHVLDRNLHPYVFSRSGFRKWDHQRFEVAMDTIVAHKLRGIETWKTPVWKEIAVKGPFPDTILETFESIAAVRYPELASQITRESWNEALRDMISAQRVFYDPTGIRRLLTFGKIEPFAFRRDIPKYDWMNENEHPWLDPSDGVTLYTTSAWTLWDQAIEDGLAVTAAALEMIRGTSITNAARAATAELELNRSFELREAVTELLGSRSYETGLACNSGLSIRFADPIWPDGGIRIADTADMPGEVTG</sequence>
<dbReference type="STRING" id="717606.PaecuDRAFT_1194"/>
<proteinExistence type="predicted"/>
<evidence type="ECO:0000313" key="2">
    <source>
        <dbReference type="EMBL" id="EFM11588.1"/>
    </source>
</evidence>
<dbReference type="EMBL" id="AEDD01000003">
    <property type="protein sequence ID" value="EFM11588.1"/>
    <property type="molecule type" value="Genomic_DNA"/>
</dbReference>
<keyword evidence="3" id="KW-1185">Reference proteome</keyword>
<organism evidence="2 3">
    <name type="scientific">Paenibacillus curdlanolyticus YK9</name>
    <dbReference type="NCBI Taxonomy" id="717606"/>
    <lineage>
        <taxon>Bacteria</taxon>
        <taxon>Bacillati</taxon>
        <taxon>Bacillota</taxon>
        <taxon>Bacilli</taxon>
        <taxon>Bacillales</taxon>
        <taxon>Paenibacillaceae</taxon>
        <taxon>Paenibacillus</taxon>
    </lineage>
</organism>
<feature type="domain" description="Phospholipase C/D" evidence="1">
    <location>
        <begin position="7"/>
        <end position="148"/>
    </location>
</feature>